<feature type="region of interest" description="Disordered" evidence="1">
    <location>
        <begin position="1"/>
        <end position="47"/>
    </location>
</feature>
<evidence type="ECO:0000313" key="3">
    <source>
        <dbReference type="Proteomes" id="UP000046680"/>
    </source>
</evidence>
<accession>A0A654UA06</accession>
<evidence type="ECO:0000256" key="1">
    <source>
        <dbReference type="SAM" id="MobiDB-lite"/>
    </source>
</evidence>
<dbReference type="Proteomes" id="UP000046680">
    <property type="component" value="Unassembled WGS sequence"/>
</dbReference>
<organism evidence="2 3">
    <name type="scientific">Mycobacterium tuberculosis</name>
    <dbReference type="NCBI Taxonomy" id="1773"/>
    <lineage>
        <taxon>Bacteria</taxon>
        <taxon>Bacillati</taxon>
        <taxon>Actinomycetota</taxon>
        <taxon>Actinomycetes</taxon>
        <taxon>Mycobacteriales</taxon>
        <taxon>Mycobacteriaceae</taxon>
        <taxon>Mycobacterium</taxon>
        <taxon>Mycobacterium tuberculosis complex</taxon>
    </lineage>
</organism>
<dbReference type="AlphaFoldDB" id="A0A654UA06"/>
<sequence>MTNATSAPSSTPSGIIVNMVNPPAHTPTPTDAPTISKKAPIMDGSRR</sequence>
<gene>
    <name evidence="2" type="ORF">ERS007657_04628</name>
</gene>
<feature type="compositionally biased region" description="Low complexity" evidence="1">
    <location>
        <begin position="1"/>
        <end position="13"/>
    </location>
</feature>
<protein>
    <submittedName>
        <fullName evidence="2">Uncharacterized protein</fullName>
    </submittedName>
</protein>
<reference evidence="2 3" key="1">
    <citation type="submission" date="2015-03" db="EMBL/GenBank/DDBJ databases">
        <authorList>
            <consortium name="Pathogen Informatics"/>
        </authorList>
    </citation>
    <scope>NUCLEOTIDE SEQUENCE [LARGE SCALE GENOMIC DNA]</scope>
    <source>
        <strain evidence="2 3">C09601061</strain>
    </source>
</reference>
<name>A0A654UA06_MYCTX</name>
<evidence type="ECO:0000313" key="2">
    <source>
        <dbReference type="EMBL" id="CFS23565.1"/>
    </source>
</evidence>
<proteinExistence type="predicted"/>
<dbReference type="EMBL" id="CGCX01003742">
    <property type="protein sequence ID" value="CFS23565.1"/>
    <property type="molecule type" value="Genomic_DNA"/>
</dbReference>